<evidence type="ECO:0000256" key="1">
    <source>
        <dbReference type="ARBA" id="ARBA00005033"/>
    </source>
</evidence>
<evidence type="ECO:0000256" key="7">
    <source>
        <dbReference type="HAMAP-Rule" id="MF_00156"/>
    </source>
</evidence>
<dbReference type="GO" id="GO:0003864">
    <property type="term" value="F:3-methyl-2-oxobutanoate hydroxymethyltransferase activity"/>
    <property type="evidence" value="ECO:0007669"/>
    <property type="project" value="UniProtKB-UniRule"/>
</dbReference>
<feature type="binding site" evidence="7 10">
    <location>
        <position position="43"/>
    </location>
    <ligand>
        <name>Mg(2+)</name>
        <dbReference type="ChEBI" id="CHEBI:18420"/>
    </ligand>
</feature>
<dbReference type="NCBIfam" id="TIGR00222">
    <property type="entry name" value="panB"/>
    <property type="match status" value="1"/>
</dbReference>
<dbReference type="Proteomes" id="UP000291151">
    <property type="component" value="Chromosome"/>
</dbReference>
<feature type="binding site" evidence="7 9">
    <location>
        <begin position="43"/>
        <end position="44"/>
    </location>
    <ligand>
        <name>3-methyl-2-oxobutanoate</name>
        <dbReference type="ChEBI" id="CHEBI:11851"/>
    </ligand>
</feature>
<keyword evidence="11" id="KW-0489">Methyltransferase</keyword>
<feature type="active site" description="Proton acceptor" evidence="7 8">
    <location>
        <position position="181"/>
    </location>
</feature>
<dbReference type="PIRSF" id="PIRSF000388">
    <property type="entry name" value="Pantoate_hydroxy_MeTrfase"/>
    <property type="match status" value="1"/>
</dbReference>
<dbReference type="GO" id="GO:0008168">
    <property type="term" value="F:methyltransferase activity"/>
    <property type="evidence" value="ECO:0007669"/>
    <property type="project" value="UniProtKB-KW"/>
</dbReference>
<dbReference type="FunFam" id="3.20.20.60:FF:000003">
    <property type="entry name" value="3-methyl-2-oxobutanoate hydroxymethyltransferase"/>
    <property type="match status" value="1"/>
</dbReference>
<dbReference type="InterPro" id="IPR003700">
    <property type="entry name" value="Pantoate_hydroxy_MeTrfase"/>
</dbReference>
<evidence type="ECO:0000256" key="8">
    <source>
        <dbReference type="PIRSR" id="PIRSR000388-1"/>
    </source>
</evidence>
<evidence type="ECO:0000256" key="10">
    <source>
        <dbReference type="PIRSR" id="PIRSR000388-3"/>
    </source>
</evidence>
<name>A0A4V1A335_9BACL</name>
<dbReference type="NCBIfam" id="NF001452">
    <property type="entry name" value="PRK00311.1"/>
    <property type="match status" value="1"/>
</dbReference>
<dbReference type="SUPFAM" id="SSF51621">
    <property type="entry name" value="Phosphoenolpyruvate/pyruvate domain"/>
    <property type="match status" value="1"/>
</dbReference>
<evidence type="ECO:0000256" key="6">
    <source>
        <dbReference type="ARBA" id="ARBA00056497"/>
    </source>
</evidence>
<comment type="function">
    <text evidence="6 7">Catalyzes the reversible reaction in which hydroxymethyl group from 5,10-methylenetetrahydrofolate is transferred onto alpha-ketoisovalerate to form ketopantoate.</text>
</comment>
<dbReference type="RefSeq" id="WP_208649565.1">
    <property type="nucleotide sequence ID" value="NZ_CP036528.1"/>
</dbReference>
<dbReference type="EC" id="2.1.2.11" evidence="7"/>
<dbReference type="PANTHER" id="PTHR20881">
    <property type="entry name" value="3-METHYL-2-OXOBUTANOATE HYDROXYMETHYLTRANSFERASE"/>
    <property type="match status" value="1"/>
</dbReference>
<evidence type="ECO:0000256" key="9">
    <source>
        <dbReference type="PIRSR" id="PIRSR000388-2"/>
    </source>
</evidence>
<evidence type="ECO:0000256" key="2">
    <source>
        <dbReference type="ARBA" id="ARBA00008676"/>
    </source>
</evidence>
<dbReference type="HAMAP" id="MF_00156">
    <property type="entry name" value="PanB"/>
    <property type="match status" value="1"/>
</dbReference>
<dbReference type="AlphaFoldDB" id="A0A4V1A335"/>
<accession>A0A4V1A335</accession>
<keyword evidence="4 7" id="KW-0566">Pantothenate biosynthesis</keyword>
<feature type="binding site" evidence="7 9">
    <location>
        <position position="82"/>
    </location>
    <ligand>
        <name>3-methyl-2-oxobutanoate</name>
        <dbReference type="ChEBI" id="CHEBI:11851"/>
    </ligand>
</feature>
<protein>
    <recommendedName>
        <fullName evidence="7">3-methyl-2-oxobutanoate hydroxymethyltransferase</fullName>
        <ecNumber evidence="7">2.1.2.11</ecNumber>
    </recommendedName>
    <alternativeName>
        <fullName evidence="7">Ketopantoate hydroxymethyltransferase</fullName>
        <shortName evidence="7">KPHMT</shortName>
    </alternativeName>
</protein>
<comment type="pathway">
    <text evidence="1 7">Cofactor biosynthesis; (R)-pantothenate biosynthesis; (R)-pantoate from 3-methyl-2-oxobutanoate: step 1/2.</text>
</comment>
<gene>
    <name evidence="7 11" type="primary">panB</name>
    <name evidence="11" type="ORF">DKZ56_08355</name>
</gene>
<evidence type="ECO:0000313" key="11">
    <source>
        <dbReference type="EMBL" id="QBK25870.1"/>
    </source>
</evidence>
<feature type="binding site" evidence="7 10">
    <location>
        <position position="82"/>
    </location>
    <ligand>
        <name>Mg(2+)</name>
        <dbReference type="ChEBI" id="CHEBI:18420"/>
    </ligand>
</feature>
<keyword evidence="5 7" id="KW-0808">Transferase</keyword>
<dbReference type="EMBL" id="CP036528">
    <property type="protein sequence ID" value="QBK25870.1"/>
    <property type="molecule type" value="Genomic_DNA"/>
</dbReference>
<dbReference type="InterPro" id="IPR040442">
    <property type="entry name" value="Pyrv_kinase-like_dom_sf"/>
</dbReference>
<dbReference type="GO" id="GO:0005737">
    <property type="term" value="C:cytoplasm"/>
    <property type="evidence" value="ECO:0007669"/>
    <property type="project" value="UniProtKB-SubCell"/>
</dbReference>
<keyword evidence="7 10" id="KW-0479">Metal-binding</keyword>
<dbReference type="Pfam" id="PF02548">
    <property type="entry name" value="Pantoate_transf"/>
    <property type="match status" value="1"/>
</dbReference>
<sequence length="277" mass="29805">MNTTTDFIKMKANGEKIVMVTAYDYPGAKYAEQAGVDMILVGDSLGMVVLGYESTVQVTVDDMIHHAKAVRRGAKDTFMVVDMPFGSYHGDPNEALKTAVRMVQESGADALKVEGAGEVLYVIKKLVQAGIPVVAHLGLTPQSIGVLGGYKVQGKTAEQAKNLVEDALRCQEAGAMAVVLECIPHQLTEIVSKKLVIPTIGIGAGPEADGQVLVFHDFLRYGSHHIPKFVKAFADVGEQVQKGMEGYIKAVKDGSFPALEHCFTMKEEELFSIYGGT</sequence>
<dbReference type="GO" id="GO:0000287">
    <property type="term" value="F:magnesium ion binding"/>
    <property type="evidence" value="ECO:0007669"/>
    <property type="project" value="TreeGrafter"/>
</dbReference>
<keyword evidence="12" id="KW-1185">Reference proteome</keyword>
<keyword evidence="7" id="KW-0963">Cytoplasm</keyword>
<feature type="binding site" evidence="7 10">
    <location>
        <position position="114"/>
    </location>
    <ligand>
        <name>Mg(2+)</name>
        <dbReference type="ChEBI" id="CHEBI:18420"/>
    </ligand>
</feature>
<dbReference type="GO" id="GO:0032259">
    <property type="term" value="P:methylation"/>
    <property type="evidence" value="ECO:0007669"/>
    <property type="project" value="UniProtKB-KW"/>
</dbReference>
<dbReference type="InterPro" id="IPR015813">
    <property type="entry name" value="Pyrv/PenolPyrv_kinase-like_dom"/>
</dbReference>
<dbReference type="PANTHER" id="PTHR20881:SF0">
    <property type="entry name" value="3-METHYL-2-OXOBUTANOATE HYDROXYMETHYLTRANSFERASE"/>
    <property type="match status" value="1"/>
</dbReference>
<organism evidence="11 12">
    <name type="scientific">Ureibacillus thermophilus</name>
    <dbReference type="NCBI Taxonomy" id="367743"/>
    <lineage>
        <taxon>Bacteria</taxon>
        <taxon>Bacillati</taxon>
        <taxon>Bacillota</taxon>
        <taxon>Bacilli</taxon>
        <taxon>Bacillales</taxon>
        <taxon>Caryophanaceae</taxon>
        <taxon>Ureibacillus</taxon>
    </lineage>
</organism>
<evidence type="ECO:0000256" key="4">
    <source>
        <dbReference type="ARBA" id="ARBA00022655"/>
    </source>
</evidence>
<dbReference type="Gene3D" id="3.20.20.60">
    <property type="entry name" value="Phosphoenolpyruvate-binding domains"/>
    <property type="match status" value="1"/>
</dbReference>
<dbReference type="CDD" id="cd06557">
    <property type="entry name" value="KPHMT-like"/>
    <property type="match status" value="1"/>
</dbReference>
<dbReference type="GO" id="GO:0015940">
    <property type="term" value="P:pantothenate biosynthetic process"/>
    <property type="evidence" value="ECO:0007669"/>
    <property type="project" value="UniProtKB-UniRule"/>
</dbReference>
<comment type="subunit">
    <text evidence="3 7">Homodecamer; pentamer of dimers.</text>
</comment>
<evidence type="ECO:0000313" key="12">
    <source>
        <dbReference type="Proteomes" id="UP000291151"/>
    </source>
</evidence>
<evidence type="ECO:0000256" key="3">
    <source>
        <dbReference type="ARBA" id="ARBA00011424"/>
    </source>
</evidence>
<dbReference type="UniPathway" id="UPA00028">
    <property type="reaction ID" value="UER00003"/>
</dbReference>
<proteinExistence type="inferred from homology"/>
<comment type="catalytic activity">
    <reaction evidence="7">
        <text>(6R)-5,10-methylene-5,6,7,8-tetrahydrofolate + 3-methyl-2-oxobutanoate + H2O = 2-dehydropantoate + (6S)-5,6,7,8-tetrahydrofolate</text>
        <dbReference type="Rhea" id="RHEA:11824"/>
        <dbReference type="ChEBI" id="CHEBI:11561"/>
        <dbReference type="ChEBI" id="CHEBI:11851"/>
        <dbReference type="ChEBI" id="CHEBI:15377"/>
        <dbReference type="ChEBI" id="CHEBI:15636"/>
        <dbReference type="ChEBI" id="CHEBI:57453"/>
        <dbReference type="EC" id="2.1.2.11"/>
    </reaction>
</comment>
<comment type="subcellular location">
    <subcellularLocation>
        <location evidence="7">Cytoplasm</location>
    </subcellularLocation>
</comment>
<reference evidence="11 12" key="1">
    <citation type="submission" date="2019-02" db="EMBL/GenBank/DDBJ databases">
        <title>Ureibacillus thermophilus.</title>
        <authorList>
            <person name="Sunny J.S."/>
            <person name="Natarajan A."/>
            <person name="Saleena L.M."/>
        </authorList>
    </citation>
    <scope>NUCLEOTIDE SEQUENCE [LARGE SCALE GENOMIC DNA]</scope>
    <source>
        <strain evidence="11 12">LM102</strain>
    </source>
</reference>
<comment type="similarity">
    <text evidence="2 7">Belongs to the PanB family.</text>
</comment>
<dbReference type="KEGG" id="uth:DKZ56_08355"/>
<feature type="binding site" evidence="7 9">
    <location>
        <position position="112"/>
    </location>
    <ligand>
        <name>3-methyl-2-oxobutanoate</name>
        <dbReference type="ChEBI" id="CHEBI:11851"/>
    </ligand>
</feature>
<comment type="cofactor">
    <cofactor evidence="7 10">
        <name>Mg(2+)</name>
        <dbReference type="ChEBI" id="CHEBI:18420"/>
    </cofactor>
    <text evidence="7 10">Binds 1 Mg(2+) ion per subunit.</text>
</comment>
<evidence type="ECO:0000256" key="5">
    <source>
        <dbReference type="ARBA" id="ARBA00022679"/>
    </source>
</evidence>
<keyword evidence="7 10" id="KW-0460">Magnesium</keyword>